<dbReference type="EMBL" id="JANTHX010000007">
    <property type="protein sequence ID" value="MCS0499879.1"/>
    <property type="molecule type" value="Genomic_DNA"/>
</dbReference>
<gene>
    <name evidence="2" type="ORF">NUH29_09990</name>
</gene>
<reference evidence="2 3" key="1">
    <citation type="submission" date="2022-08" db="EMBL/GenBank/DDBJ databases">
        <authorList>
            <person name="Li F."/>
        </authorList>
    </citation>
    <scope>NUCLEOTIDE SEQUENCE [LARGE SCALE GENOMIC DNA]</scope>
    <source>
        <strain evidence="2 3">10F1B-8-1</strain>
    </source>
</reference>
<accession>A0ABT1ZGP7</accession>
<dbReference type="InterPro" id="IPR027417">
    <property type="entry name" value="P-loop_NTPase"/>
</dbReference>
<evidence type="ECO:0000313" key="2">
    <source>
        <dbReference type="EMBL" id="MCS0499879.1"/>
    </source>
</evidence>
<keyword evidence="3" id="KW-1185">Reference proteome</keyword>
<protein>
    <submittedName>
        <fullName evidence="2">KAP family NTPase</fullName>
    </submittedName>
</protein>
<sequence length="583" mass="63460">MPPHGFSLFDDNPASIDLLGLEPIAVAIADAALDDRLDPVTVGINSPWGGGKSTALRLVELELRRRDGVLVVKVDPWEFVDTGDPRGTLITRVLEGVQDEYERRQSLLAEGEVKERAAAALGTLKEKVVELSRRISWTKVAQVAAKSLVTLTPDIPGFVDALTPKDPTPEQASMRVGMREFRKQFGKLISELPTVDRVVVLVDDLDRCLPGDVLGALEAIKLFLSVEGMAFVIAADDSFIRESLRDALDRQARGRFADSYTEKVIQLPFTLPQMTLAGAEAYLTLLLACADAEKAVQARLAQASLARRTEGVSPYAYEGMVDELPTREMVEQAASMVYGMAPSQSSTPRQLKRFLNNLAIRARVLGATSGAIDLGSVMKLWVLEQNFPTKFAELGAQALDARSETLRGWENADDSGPDAALVTWARNGVQLSEKPEDVTAYLSLAATVVANVSVGPDLNDEETRLLRRLLSESELVRQGAQDDLAEEPQTGDAAVAQQLAAALLGGRRDQALDSLQSISLRRVDLIEPVSSVLNRADLLSSITRTELPYFANYPATLEALLELRAAEPMFADAIRDEMRGEVV</sequence>
<dbReference type="RefSeq" id="WP_258798961.1">
    <property type="nucleotide sequence ID" value="NZ_JANTHX010000007.1"/>
</dbReference>
<dbReference type="PANTHER" id="PTHR22674">
    <property type="entry name" value="NTPASE, KAP FAMILY P-LOOP DOMAIN-CONTAINING 1"/>
    <property type="match status" value="1"/>
</dbReference>
<dbReference type="InterPro" id="IPR011646">
    <property type="entry name" value="KAP_P-loop"/>
</dbReference>
<dbReference type="Pfam" id="PF07693">
    <property type="entry name" value="KAP_NTPase"/>
    <property type="match status" value="1"/>
</dbReference>
<comment type="caution">
    <text evidence="2">The sequence shown here is derived from an EMBL/GenBank/DDBJ whole genome shotgun (WGS) entry which is preliminary data.</text>
</comment>
<evidence type="ECO:0000313" key="3">
    <source>
        <dbReference type="Proteomes" id="UP001205337"/>
    </source>
</evidence>
<organism evidence="2 3">
    <name type="scientific">Protaetiibacter mangrovi</name>
    <dbReference type="NCBI Taxonomy" id="2970926"/>
    <lineage>
        <taxon>Bacteria</taxon>
        <taxon>Bacillati</taxon>
        <taxon>Actinomycetota</taxon>
        <taxon>Actinomycetes</taxon>
        <taxon>Micrococcales</taxon>
        <taxon>Microbacteriaceae</taxon>
        <taxon>Protaetiibacter</taxon>
    </lineage>
</organism>
<feature type="domain" description="KAP NTPase" evidence="1">
    <location>
        <begin position="37"/>
        <end position="364"/>
    </location>
</feature>
<dbReference type="InterPro" id="IPR052754">
    <property type="entry name" value="NTPase_KAP_P-loop"/>
</dbReference>
<name>A0ABT1ZGP7_9MICO</name>
<evidence type="ECO:0000259" key="1">
    <source>
        <dbReference type="Pfam" id="PF07693"/>
    </source>
</evidence>
<dbReference type="SUPFAM" id="SSF52540">
    <property type="entry name" value="P-loop containing nucleoside triphosphate hydrolases"/>
    <property type="match status" value="1"/>
</dbReference>
<dbReference type="PANTHER" id="PTHR22674:SF6">
    <property type="entry name" value="NTPASE KAP FAMILY P-LOOP DOMAIN-CONTAINING PROTEIN 1"/>
    <property type="match status" value="1"/>
</dbReference>
<proteinExistence type="predicted"/>
<dbReference type="Proteomes" id="UP001205337">
    <property type="component" value="Unassembled WGS sequence"/>
</dbReference>